<dbReference type="SUPFAM" id="SSF144210">
    <property type="entry name" value="Nop10-like SnoRNP"/>
    <property type="match status" value="1"/>
</dbReference>
<name>A0AAD4HW42_9PEZI</name>
<dbReference type="GO" id="GO:0070034">
    <property type="term" value="F:telomerase RNA binding"/>
    <property type="evidence" value="ECO:0007669"/>
    <property type="project" value="TreeGrafter"/>
</dbReference>
<evidence type="ECO:0000256" key="6">
    <source>
        <dbReference type="ARBA" id="ARBA00030185"/>
    </source>
</evidence>
<dbReference type="GO" id="GO:0031429">
    <property type="term" value="C:box H/ACA snoRNP complex"/>
    <property type="evidence" value="ECO:0007669"/>
    <property type="project" value="TreeGrafter"/>
</dbReference>
<protein>
    <recommendedName>
        <fullName evidence="2">H/ACA ribonucleoprotein complex subunit NOP10</fullName>
    </recommendedName>
    <alternativeName>
        <fullName evidence="6">Nucleolar protein 10</fullName>
    </alternativeName>
    <alternativeName>
        <fullName evidence="7">Nucleolar protein family A member 3</fullName>
    </alternativeName>
    <alternativeName>
        <fullName evidence="8">snoRNP protein NOP10</fullName>
    </alternativeName>
</protein>
<comment type="similarity">
    <text evidence="1">Belongs to the NOP10 family.</text>
</comment>
<dbReference type="AlphaFoldDB" id="A0AAD4HW42"/>
<dbReference type="Gene3D" id="2.20.28.40">
    <property type="entry name" value="H/ACA ribonucleoprotein complex, subunit Nop10"/>
    <property type="match status" value="1"/>
</dbReference>
<proteinExistence type="inferred from homology"/>
<dbReference type="GO" id="GO:0031120">
    <property type="term" value="P:snRNA pseudouridine synthesis"/>
    <property type="evidence" value="ECO:0007669"/>
    <property type="project" value="TreeGrafter"/>
</dbReference>
<keyword evidence="4" id="KW-0698">rRNA processing</keyword>
<dbReference type="InterPro" id="IPR007264">
    <property type="entry name" value="H/ACA_rnp_Nop10"/>
</dbReference>
<evidence type="ECO:0000256" key="5">
    <source>
        <dbReference type="ARBA" id="ARBA00023274"/>
    </source>
</evidence>
<evidence type="ECO:0000256" key="8">
    <source>
        <dbReference type="ARBA" id="ARBA00032266"/>
    </source>
</evidence>
<dbReference type="GO" id="GO:0030515">
    <property type="term" value="F:snoRNA binding"/>
    <property type="evidence" value="ECO:0007669"/>
    <property type="project" value="InterPro"/>
</dbReference>
<evidence type="ECO:0000256" key="3">
    <source>
        <dbReference type="ARBA" id="ARBA00022517"/>
    </source>
</evidence>
<accession>A0AAD4HW42</accession>
<dbReference type="PANTHER" id="PTHR13305:SF0">
    <property type="entry name" value="H_ACA RIBONUCLEOPROTEIN COMPLEX SUBUNIT 3"/>
    <property type="match status" value="1"/>
</dbReference>
<dbReference type="InterPro" id="IPR036756">
    <property type="entry name" value="H/ACA_rnp_Nop10_sf"/>
</dbReference>
<dbReference type="Pfam" id="PF04135">
    <property type="entry name" value="Nop10p"/>
    <property type="match status" value="1"/>
</dbReference>
<evidence type="ECO:0000256" key="4">
    <source>
        <dbReference type="ARBA" id="ARBA00022552"/>
    </source>
</evidence>
<evidence type="ECO:0000256" key="1">
    <source>
        <dbReference type="ARBA" id="ARBA00009462"/>
    </source>
</evidence>
<gene>
    <name evidence="9" type="primary">NOP10</name>
    <name evidence="9" type="ORF">NEMBOFW57_005507</name>
</gene>
<evidence type="ECO:0000256" key="7">
    <source>
        <dbReference type="ARBA" id="ARBA00031779"/>
    </source>
</evidence>
<evidence type="ECO:0000313" key="10">
    <source>
        <dbReference type="Proteomes" id="UP001197093"/>
    </source>
</evidence>
<dbReference type="EMBL" id="JAHCVI010000002">
    <property type="protein sequence ID" value="KAG7289144.1"/>
    <property type="molecule type" value="Genomic_DNA"/>
</dbReference>
<keyword evidence="3" id="KW-0690">Ribosome biogenesis</keyword>
<evidence type="ECO:0000256" key="2">
    <source>
        <dbReference type="ARBA" id="ARBA00021838"/>
    </source>
</evidence>
<keyword evidence="5" id="KW-0687">Ribonucleoprotein</keyword>
<dbReference type="GO" id="GO:0031118">
    <property type="term" value="P:rRNA pseudouridine synthesis"/>
    <property type="evidence" value="ECO:0007669"/>
    <property type="project" value="TreeGrafter"/>
</dbReference>
<reference evidence="9" key="1">
    <citation type="submission" date="2023-02" db="EMBL/GenBank/DDBJ databases">
        <authorList>
            <person name="Palmer J.M."/>
        </authorList>
    </citation>
    <scope>NUCLEOTIDE SEQUENCE</scope>
    <source>
        <strain evidence="9">FW57</strain>
    </source>
</reference>
<dbReference type="Proteomes" id="UP001197093">
    <property type="component" value="Unassembled WGS sequence"/>
</dbReference>
<organism evidence="9 10">
    <name type="scientific">Staphylotrichum longicolle</name>
    <dbReference type="NCBI Taxonomy" id="669026"/>
    <lineage>
        <taxon>Eukaryota</taxon>
        <taxon>Fungi</taxon>
        <taxon>Dikarya</taxon>
        <taxon>Ascomycota</taxon>
        <taxon>Pezizomycotina</taxon>
        <taxon>Sordariomycetes</taxon>
        <taxon>Sordariomycetidae</taxon>
        <taxon>Sordariales</taxon>
        <taxon>Chaetomiaceae</taxon>
        <taxon>Staphylotrichum</taxon>
    </lineage>
</organism>
<evidence type="ECO:0000313" key="9">
    <source>
        <dbReference type="EMBL" id="KAG7289144.1"/>
    </source>
</evidence>
<sequence length="94" mass="10754">MHLMYLPEANGAGRRYTLKKVMDGQVTKSAHPARFSPDDKWSRHRIAVRKRFAVLLAQQINFDRRLEALKKENDVGDAYGCGYYGYDCDNEATG</sequence>
<dbReference type="PANTHER" id="PTHR13305">
    <property type="entry name" value="RIBOSOME BIOGENESIS PROTEIN NOP10"/>
    <property type="match status" value="1"/>
</dbReference>
<comment type="caution">
    <text evidence="9">The sequence shown here is derived from an EMBL/GenBank/DDBJ whole genome shotgun (WGS) entry which is preliminary data.</text>
</comment>
<keyword evidence="10" id="KW-1185">Reference proteome</keyword>
<dbReference type="GO" id="GO:1904874">
    <property type="term" value="P:positive regulation of telomerase RNA localization to Cajal body"/>
    <property type="evidence" value="ECO:0007669"/>
    <property type="project" value="TreeGrafter"/>
</dbReference>